<evidence type="ECO:0000313" key="2">
    <source>
        <dbReference type="EMBL" id="PGH18380.1"/>
    </source>
</evidence>
<protein>
    <submittedName>
        <fullName evidence="2">Uncharacterized protein</fullName>
    </submittedName>
</protein>
<sequence length="176" mass="18821">MSGLVGKDVAHVDLAQKSILPTTRTIVQSLVGENGQNCRLLKEYSCKAARDLRCHNGERLVGWDRDGCDEGRPICCPGSTAPRKCMCEYFLIQYILNNPHTADSLNYHQGAEVAVTVTVSAIPGKPLFAYPPGEVEELALRAKVARTGAVEEPKLSAAKPGTGRTSSMVVAGPAGR</sequence>
<dbReference type="OrthoDB" id="73875at2759"/>
<gene>
    <name evidence="2" type="ORF">AJ79_00447</name>
</gene>
<keyword evidence="3" id="KW-1185">Reference proteome</keyword>
<dbReference type="AlphaFoldDB" id="A0A2B7YB23"/>
<proteinExistence type="predicted"/>
<name>A0A2B7YB23_9EURO</name>
<dbReference type="EMBL" id="PDNB01000004">
    <property type="protein sequence ID" value="PGH18380.1"/>
    <property type="molecule type" value="Genomic_DNA"/>
</dbReference>
<comment type="caution">
    <text evidence="2">The sequence shown here is derived from an EMBL/GenBank/DDBJ whole genome shotgun (WGS) entry which is preliminary data.</text>
</comment>
<feature type="region of interest" description="Disordered" evidence="1">
    <location>
        <begin position="156"/>
        <end position="176"/>
    </location>
</feature>
<evidence type="ECO:0000256" key="1">
    <source>
        <dbReference type="SAM" id="MobiDB-lite"/>
    </source>
</evidence>
<evidence type="ECO:0000313" key="3">
    <source>
        <dbReference type="Proteomes" id="UP000223968"/>
    </source>
</evidence>
<accession>A0A2B7YB23</accession>
<dbReference type="Proteomes" id="UP000223968">
    <property type="component" value="Unassembled WGS sequence"/>
</dbReference>
<organism evidence="2 3">
    <name type="scientific">Helicocarpus griseus UAMH5409</name>
    <dbReference type="NCBI Taxonomy" id="1447875"/>
    <lineage>
        <taxon>Eukaryota</taxon>
        <taxon>Fungi</taxon>
        <taxon>Dikarya</taxon>
        <taxon>Ascomycota</taxon>
        <taxon>Pezizomycotina</taxon>
        <taxon>Eurotiomycetes</taxon>
        <taxon>Eurotiomycetidae</taxon>
        <taxon>Onygenales</taxon>
        <taxon>Ajellomycetaceae</taxon>
        <taxon>Helicocarpus</taxon>
    </lineage>
</organism>
<reference evidence="2 3" key="1">
    <citation type="submission" date="2017-10" db="EMBL/GenBank/DDBJ databases">
        <title>Comparative genomics in systemic dimorphic fungi from Ajellomycetaceae.</title>
        <authorList>
            <person name="Munoz J.F."/>
            <person name="Mcewen J.G."/>
            <person name="Clay O.K."/>
            <person name="Cuomo C.A."/>
        </authorList>
    </citation>
    <scope>NUCLEOTIDE SEQUENCE [LARGE SCALE GENOMIC DNA]</scope>
    <source>
        <strain evidence="2 3">UAMH5409</strain>
    </source>
</reference>